<dbReference type="AlphaFoldDB" id="A0A1S0UB94"/>
<dbReference type="EMBL" id="JH712319">
    <property type="protein sequence ID" value="EFO27855.1"/>
    <property type="molecule type" value="Genomic_DNA"/>
</dbReference>
<reference evidence="1" key="1">
    <citation type="submission" date="2012-04" db="EMBL/GenBank/DDBJ databases">
        <title>The Genome Sequence of Loa loa.</title>
        <authorList>
            <consortium name="The Broad Institute Genome Sequencing Platform"/>
            <consortium name="Broad Institute Genome Sequencing Center for Infectious Disease"/>
            <person name="Nutman T.B."/>
            <person name="Fink D.L."/>
            <person name="Russ C."/>
            <person name="Young S."/>
            <person name="Zeng Q."/>
            <person name="Gargeya S."/>
            <person name="Alvarado L."/>
            <person name="Berlin A."/>
            <person name="Chapman S.B."/>
            <person name="Chen Z."/>
            <person name="Freedman E."/>
            <person name="Gellesch M."/>
            <person name="Goldberg J."/>
            <person name="Griggs A."/>
            <person name="Gujja S."/>
            <person name="Heilman E.R."/>
            <person name="Heiman D."/>
            <person name="Howarth C."/>
            <person name="Mehta T."/>
            <person name="Neiman D."/>
            <person name="Pearson M."/>
            <person name="Roberts A."/>
            <person name="Saif S."/>
            <person name="Shea T."/>
            <person name="Shenoy N."/>
            <person name="Sisk P."/>
            <person name="Stolte C."/>
            <person name="Sykes S."/>
            <person name="White J."/>
            <person name="Yandava C."/>
            <person name="Haas B."/>
            <person name="Henn M.R."/>
            <person name="Nusbaum C."/>
            <person name="Birren B."/>
        </authorList>
    </citation>
    <scope>NUCLEOTIDE SEQUENCE [LARGE SCALE GENOMIC DNA]</scope>
</reference>
<dbReference type="GeneID" id="9937999"/>
<dbReference type="CTD" id="9937999"/>
<sequence length="111" mass="12710">MSKSTSPAIVPCIIFEMIITEQIRGLPSEREYERYFTAKQLIAVCNLLFSTINIIWRDGNGWEEDGKGIIAEKMLLFIDIPWRKDDEALEDILFSHYTAALNADEGIRSVI</sequence>
<accession>A0A1S0UB94</accession>
<dbReference type="RefSeq" id="XP_003136219.1">
    <property type="nucleotide sequence ID" value="XM_003136171.1"/>
</dbReference>
<protein>
    <submittedName>
        <fullName evidence="1">Uncharacterized protein</fullName>
    </submittedName>
</protein>
<gene>
    <name evidence="1" type="ORF">LOAG_00631</name>
</gene>
<proteinExistence type="predicted"/>
<dbReference type="KEGG" id="loa:LOAG_00631"/>
<evidence type="ECO:0000313" key="1">
    <source>
        <dbReference type="EMBL" id="EFO27855.1"/>
    </source>
</evidence>
<organism evidence="1">
    <name type="scientific">Loa loa</name>
    <name type="common">Eye worm</name>
    <name type="synonym">Filaria loa</name>
    <dbReference type="NCBI Taxonomy" id="7209"/>
    <lineage>
        <taxon>Eukaryota</taxon>
        <taxon>Metazoa</taxon>
        <taxon>Ecdysozoa</taxon>
        <taxon>Nematoda</taxon>
        <taxon>Chromadorea</taxon>
        <taxon>Rhabditida</taxon>
        <taxon>Spirurina</taxon>
        <taxon>Spiruromorpha</taxon>
        <taxon>Filarioidea</taxon>
        <taxon>Onchocercidae</taxon>
        <taxon>Loa</taxon>
    </lineage>
</organism>
<dbReference type="InParanoid" id="A0A1S0UB94"/>
<name>A0A1S0UB94_LOALO</name>